<sequence length="44" mass="5141">MKWLCTSSGWCLSQSGFQSGYTRYHNISRRRPSLTAICRIDIFL</sequence>
<accession>G2Y613</accession>
<organism evidence="1 2">
    <name type="scientific">Botryotinia fuckeliana (strain T4)</name>
    <name type="common">Noble rot fungus</name>
    <name type="synonym">Botrytis cinerea</name>
    <dbReference type="NCBI Taxonomy" id="999810"/>
    <lineage>
        <taxon>Eukaryota</taxon>
        <taxon>Fungi</taxon>
        <taxon>Dikarya</taxon>
        <taxon>Ascomycota</taxon>
        <taxon>Pezizomycotina</taxon>
        <taxon>Leotiomycetes</taxon>
        <taxon>Helotiales</taxon>
        <taxon>Sclerotiniaceae</taxon>
        <taxon>Botrytis</taxon>
    </lineage>
</organism>
<proteinExistence type="predicted"/>
<dbReference type="Proteomes" id="UP000008177">
    <property type="component" value="Unplaced contigs"/>
</dbReference>
<protein>
    <submittedName>
        <fullName evidence="1">Uncharacterized protein</fullName>
    </submittedName>
</protein>
<dbReference type="AlphaFoldDB" id="G2Y613"/>
<dbReference type="InParanoid" id="G2Y613"/>
<dbReference type="HOGENOM" id="CLU_3224461_0_0_1"/>
<evidence type="ECO:0000313" key="1">
    <source>
        <dbReference type="EMBL" id="CCD48065.1"/>
    </source>
</evidence>
<name>G2Y613_BOTF4</name>
<dbReference type="EMBL" id="FQ790291">
    <property type="protein sequence ID" value="CCD48065.1"/>
    <property type="molecule type" value="Genomic_DNA"/>
</dbReference>
<gene>
    <name evidence="1" type="ORF">BofuT4_uP110780.1</name>
</gene>
<evidence type="ECO:0000313" key="2">
    <source>
        <dbReference type="Proteomes" id="UP000008177"/>
    </source>
</evidence>
<reference evidence="2" key="1">
    <citation type="journal article" date="2011" name="PLoS Genet.">
        <title>Genomic analysis of the necrotrophic fungal pathogens Sclerotinia sclerotiorum and Botrytis cinerea.</title>
        <authorList>
            <person name="Amselem J."/>
            <person name="Cuomo C.A."/>
            <person name="van Kan J.A."/>
            <person name="Viaud M."/>
            <person name="Benito E.P."/>
            <person name="Couloux A."/>
            <person name="Coutinho P.M."/>
            <person name="de Vries R.P."/>
            <person name="Dyer P.S."/>
            <person name="Fillinger S."/>
            <person name="Fournier E."/>
            <person name="Gout L."/>
            <person name="Hahn M."/>
            <person name="Kohn L."/>
            <person name="Lapalu N."/>
            <person name="Plummer K.M."/>
            <person name="Pradier J.M."/>
            <person name="Quevillon E."/>
            <person name="Sharon A."/>
            <person name="Simon A."/>
            <person name="ten Have A."/>
            <person name="Tudzynski B."/>
            <person name="Tudzynski P."/>
            <person name="Wincker P."/>
            <person name="Andrew M."/>
            <person name="Anthouard V."/>
            <person name="Beever R.E."/>
            <person name="Beffa R."/>
            <person name="Benoit I."/>
            <person name="Bouzid O."/>
            <person name="Brault B."/>
            <person name="Chen Z."/>
            <person name="Choquer M."/>
            <person name="Collemare J."/>
            <person name="Cotton P."/>
            <person name="Danchin E.G."/>
            <person name="Da Silva C."/>
            <person name="Gautier A."/>
            <person name="Giraud C."/>
            <person name="Giraud T."/>
            <person name="Gonzalez C."/>
            <person name="Grossetete S."/>
            <person name="Guldener U."/>
            <person name="Henrissat B."/>
            <person name="Howlett B.J."/>
            <person name="Kodira C."/>
            <person name="Kretschmer M."/>
            <person name="Lappartient A."/>
            <person name="Leroch M."/>
            <person name="Levis C."/>
            <person name="Mauceli E."/>
            <person name="Neuveglise C."/>
            <person name="Oeser B."/>
            <person name="Pearson M."/>
            <person name="Poulain J."/>
            <person name="Poussereau N."/>
            <person name="Quesneville H."/>
            <person name="Rascle C."/>
            <person name="Schumacher J."/>
            <person name="Segurens B."/>
            <person name="Sexton A."/>
            <person name="Silva E."/>
            <person name="Sirven C."/>
            <person name="Soanes D.M."/>
            <person name="Talbot N.J."/>
            <person name="Templeton M."/>
            <person name="Yandava C."/>
            <person name="Yarden O."/>
            <person name="Zeng Q."/>
            <person name="Rollins J.A."/>
            <person name="Lebrun M.H."/>
            <person name="Dickman M."/>
        </authorList>
    </citation>
    <scope>NUCLEOTIDE SEQUENCE [LARGE SCALE GENOMIC DNA]</scope>
    <source>
        <strain evidence="2">T4</strain>
    </source>
</reference>